<dbReference type="InterPro" id="IPR013783">
    <property type="entry name" value="Ig-like_fold"/>
</dbReference>
<dbReference type="Pfam" id="PF02927">
    <property type="entry name" value="CelD_N"/>
    <property type="match status" value="1"/>
</dbReference>
<dbReference type="CDD" id="cd02850">
    <property type="entry name" value="E_set_Cellulase_N"/>
    <property type="match status" value="1"/>
</dbReference>
<reference evidence="6 7" key="1">
    <citation type="submission" date="2019-11" db="EMBL/GenBank/DDBJ databases">
        <title>Pedobacter sp. HMF7647 Genome sequencing and assembly.</title>
        <authorList>
            <person name="Kang H."/>
            <person name="Kim H."/>
            <person name="Joh K."/>
        </authorList>
    </citation>
    <scope>NUCLEOTIDE SEQUENCE [LARGE SCALE GENOMIC DNA]</scope>
    <source>
        <strain evidence="6 7">HMF7647</strain>
    </source>
</reference>
<comment type="similarity">
    <text evidence="1">Belongs to the glycosyl hydrolase 9 (cellulase E) family.</text>
</comment>
<sequence>MRSIKIITVVLCSMEVAVAQQHITSFTLNSQEYLENGGVNVMLAHDFYPEGHQGGVGIIQQGQRVATNGDLRLEPTPGQWSPTPKVGKRVVNKGSREVSVRMEYPNQEVNRKGFNPIIYPDLNFAYTLRIQPAGESFKIIVDLDKPLPASWENKVGFNIELFPGILFGKSYYMDNQPGIFSRQPNNQLYKDESGEDQVKPMAMGRTLMVSPESPAQQLIIKNIGEGNLELLDGRARHNNGWFVVRSLVKKGASKKAIEWLVTPNAVQNWQRKPVIQVSQIGYHPSQQKIAIVELDKKDLKRYPATLLRLSEKGGFEKVTALKGKDWGDFLRYHYLQLDFSNVTQKGMYLISYGSYRSNPFSISPDIYKENVWQPTIDYFLPAQMCHMRVNEKYRVWHGWCHLDDARMAPLDSNHFDGYIQGAETLTNFKPGEHVPMLNRGGWHDAGDYDMRVESQAETIYGLTLAYEQFAEKHDNTSIDQKTLVTEIHQPDNKPDILEQIEHGLLSVTASYRSMGRFYRGIIEPTIRQYVLLGDPANLTDNIDYDSSKKQGESFQSNIPDDRWVFTEKNPRRELETAASLAASSRVMKGYNDTLSKSCIEIAQAIWEQNTANDLLERTHLASELLLTTHERKYANYLINKLATITSKINQTGWYIGLSMAAVNDKNYSAAIKKAVQTMFANIQKQGLLTPYGVPYEPNIWGAGWTIQNFGARQYFLHVSFPDIVSDRYMLDALNFILGVHPGSNTSSFVSGVGSRSMTTAYGFNRADWSYIPGGISSGTALIRPDFPELLDWPYLWQQGEYVLGYGTTDFLILAMAADHLLNSK</sequence>
<feature type="domain" description="Glycoside hydrolase family 9" evidence="4">
    <location>
        <begin position="382"/>
        <end position="759"/>
    </location>
</feature>
<dbReference type="InterPro" id="IPR008928">
    <property type="entry name" value="6-hairpin_glycosidase_sf"/>
</dbReference>
<accession>A0A7K1YCE9</accession>
<dbReference type="GO" id="GO:0000272">
    <property type="term" value="P:polysaccharide catabolic process"/>
    <property type="evidence" value="ECO:0007669"/>
    <property type="project" value="UniProtKB-KW"/>
</dbReference>
<evidence type="ECO:0000313" key="7">
    <source>
        <dbReference type="Proteomes" id="UP000466586"/>
    </source>
</evidence>
<evidence type="ECO:0000256" key="1">
    <source>
        <dbReference type="ARBA" id="ARBA00007072"/>
    </source>
</evidence>
<evidence type="ECO:0000313" key="6">
    <source>
        <dbReference type="EMBL" id="MXV52110.1"/>
    </source>
</evidence>
<dbReference type="Pfam" id="PF00759">
    <property type="entry name" value="Glyco_hydro_9"/>
    <property type="match status" value="1"/>
</dbReference>
<dbReference type="SUPFAM" id="SSF81296">
    <property type="entry name" value="E set domains"/>
    <property type="match status" value="1"/>
</dbReference>
<gene>
    <name evidence="6" type="ORF">GS399_14120</name>
</gene>
<protein>
    <submittedName>
        <fullName evidence="6">Glycoside hydrolase</fullName>
    </submittedName>
</protein>
<organism evidence="6 7">
    <name type="scientific">Hufsiella arboris</name>
    <dbReference type="NCBI Taxonomy" id="2695275"/>
    <lineage>
        <taxon>Bacteria</taxon>
        <taxon>Pseudomonadati</taxon>
        <taxon>Bacteroidota</taxon>
        <taxon>Sphingobacteriia</taxon>
        <taxon>Sphingobacteriales</taxon>
        <taxon>Sphingobacteriaceae</taxon>
        <taxon>Hufsiella</taxon>
    </lineage>
</organism>
<keyword evidence="6" id="KW-0378">Hydrolase</keyword>
<keyword evidence="3" id="KW-0624">Polysaccharide degradation</keyword>
<evidence type="ECO:0000259" key="5">
    <source>
        <dbReference type="Pfam" id="PF02927"/>
    </source>
</evidence>
<evidence type="ECO:0000256" key="2">
    <source>
        <dbReference type="ARBA" id="ARBA00023277"/>
    </source>
</evidence>
<dbReference type="Proteomes" id="UP000466586">
    <property type="component" value="Unassembled WGS sequence"/>
</dbReference>
<feature type="domain" description="Cellulase Ig-like" evidence="5">
    <location>
        <begin position="271"/>
        <end position="356"/>
    </location>
</feature>
<keyword evidence="2" id="KW-0119">Carbohydrate metabolism</keyword>
<comment type="caution">
    <text evidence="6">The sequence shown here is derived from an EMBL/GenBank/DDBJ whole genome shotgun (WGS) entry which is preliminary data.</text>
</comment>
<keyword evidence="7" id="KW-1185">Reference proteome</keyword>
<evidence type="ECO:0000259" key="4">
    <source>
        <dbReference type="Pfam" id="PF00759"/>
    </source>
</evidence>
<name>A0A7K1YCE9_9SPHI</name>
<dbReference type="InterPro" id="IPR014756">
    <property type="entry name" value="Ig_E-set"/>
</dbReference>
<dbReference type="InterPro" id="IPR004197">
    <property type="entry name" value="Cellulase_Ig-like"/>
</dbReference>
<dbReference type="AlphaFoldDB" id="A0A7K1YCE9"/>
<dbReference type="InterPro" id="IPR012341">
    <property type="entry name" value="6hp_glycosidase-like_sf"/>
</dbReference>
<proteinExistence type="inferred from homology"/>
<dbReference type="SUPFAM" id="SSF48208">
    <property type="entry name" value="Six-hairpin glycosidases"/>
    <property type="match status" value="1"/>
</dbReference>
<dbReference type="Gene3D" id="2.60.40.10">
    <property type="entry name" value="Immunoglobulins"/>
    <property type="match status" value="1"/>
</dbReference>
<dbReference type="GO" id="GO:0008810">
    <property type="term" value="F:cellulase activity"/>
    <property type="evidence" value="ECO:0007669"/>
    <property type="project" value="InterPro"/>
</dbReference>
<dbReference type="InterPro" id="IPR001701">
    <property type="entry name" value="Glyco_hydro_9"/>
</dbReference>
<evidence type="ECO:0000256" key="3">
    <source>
        <dbReference type="ARBA" id="ARBA00023326"/>
    </source>
</evidence>
<dbReference type="Gene3D" id="1.50.10.10">
    <property type="match status" value="1"/>
</dbReference>
<dbReference type="EMBL" id="WVHT01000006">
    <property type="protein sequence ID" value="MXV52110.1"/>
    <property type="molecule type" value="Genomic_DNA"/>
</dbReference>